<proteinExistence type="predicted"/>
<reference evidence="1" key="1">
    <citation type="journal article" date="2022" name="Int. J. Mol. Sci.">
        <title>Draft Genome of Tanacetum Coccineum: Genomic Comparison of Closely Related Tanacetum-Family Plants.</title>
        <authorList>
            <person name="Yamashiro T."/>
            <person name="Shiraishi A."/>
            <person name="Nakayama K."/>
            <person name="Satake H."/>
        </authorList>
    </citation>
    <scope>NUCLEOTIDE SEQUENCE</scope>
</reference>
<dbReference type="Proteomes" id="UP001151760">
    <property type="component" value="Unassembled WGS sequence"/>
</dbReference>
<keyword evidence="2" id="KW-1185">Reference proteome</keyword>
<sequence length="111" mass="12651">MEVFIGGLPWSIEGNVTASKPDCNLLTKSSSSMRHITKVRANVSIEHHKFVDYTPLLDLSSLSAKRYDKTHTRVIPLQLQIGHHFVVDHERRSEILSLFSVHIESLVYVKL</sequence>
<reference evidence="1" key="2">
    <citation type="submission" date="2022-01" db="EMBL/GenBank/DDBJ databases">
        <authorList>
            <person name="Yamashiro T."/>
            <person name="Shiraishi A."/>
            <person name="Satake H."/>
            <person name="Nakayama K."/>
        </authorList>
    </citation>
    <scope>NUCLEOTIDE SEQUENCE</scope>
</reference>
<name>A0ABQ4X2L0_9ASTR</name>
<comment type="caution">
    <text evidence="1">The sequence shown here is derived from an EMBL/GenBank/DDBJ whole genome shotgun (WGS) entry which is preliminary data.</text>
</comment>
<evidence type="ECO:0000313" key="2">
    <source>
        <dbReference type="Proteomes" id="UP001151760"/>
    </source>
</evidence>
<dbReference type="EMBL" id="BQNB010009147">
    <property type="protein sequence ID" value="GJS59406.1"/>
    <property type="molecule type" value="Genomic_DNA"/>
</dbReference>
<organism evidence="1 2">
    <name type="scientific">Tanacetum coccineum</name>
    <dbReference type="NCBI Taxonomy" id="301880"/>
    <lineage>
        <taxon>Eukaryota</taxon>
        <taxon>Viridiplantae</taxon>
        <taxon>Streptophyta</taxon>
        <taxon>Embryophyta</taxon>
        <taxon>Tracheophyta</taxon>
        <taxon>Spermatophyta</taxon>
        <taxon>Magnoliopsida</taxon>
        <taxon>eudicotyledons</taxon>
        <taxon>Gunneridae</taxon>
        <taxon>Pentapetalae</taxon>
        <taxon>asterids</taxon>
        <taxon>campanulids</taxon>
        <taxon>Asterales</taxon>
        <taxon>Asteraceae</taxon>
        <taxon>Asteroideae</taxon>
        <taxon>Anthemideae</taxon>
        <taxon>Anthemidinae</taxon>
        <taxon>Tanacetum</taxon>
    </lineage>
</organism>
<protein>
    <submittedName>
        <fullName evidence="1">Uncharacterized protein</fullName>
    </submittedName>
</protein>
<accession>A0ABQ4X2L0</accession>
<gene>
    <name evidence="1" type="ORF">Tco_0654190</name>
</gene>
<evidence type="ECO:0000313" key="1">
    <source>
        <dbReference type="EMBL" id="GJS59406.1"/>
    </source>
</evidence>